<dbReference type="OrthoDB" id="1877784at2759"/>
<sequence length="551" mass="63281">MEVSLQVQPVSRRTANYHPSVWGEYFLAYASDIKADNFSEEEGELQRLEDEVRKMLTETPDESPGKLDLIDTIRRLGVSYHFESEIEGSLQNIYNACDEMNNKDANDLHTIALRFRLLRQQGFYASSDVFDNFKNPEGDFKESLASNVQGMLSLYEAANFGVHGENVLEEALKFSMSNLESMIPNLSNFLAAQVVQALKVPIQKSLTRIAARQYISFYQQDESHDKLLLKFAKLDFNILQKLHQKELGCLTAWWKNLDLATNTPFARDRLVECYYWILGVYFEPKYCLARTILTKVISITSIIDDIYDVYGTIDELTIFTDAIERWNIHELDQLPSYMRHCYRALLDTYTDYEEELGKEAKSERLTYAKLEMKKLVKAYFEEAKWFHNGYVPRVEEYMKVALVTGAYMMLATTSMVGMGDSVTTHAFDWITNEPLIVRAASVICRLMDDMAGHEFEQERGHVASAVECYVNEYGVTKQEAFDELNRQTAKAWKDINGECLNSNAVPMEALQRVLNLAKVICLIYKDEDGYTHSATVLKDYISLMLVDPVPT</sequence>
<evidence type="ECO:0000259" key="7">
    <source>
        <dbReference type="Pfam" id="PF03936"/>
    </source>
</evidence>
<feature type="domain" description="Terpene synthase N-terminal" evidence="6">
    <location>
        <begin position="21"/>
        <end position="198"/>
    </location>
</feature>
<dbReference type="PANTHER" id="PTHR31225">
    <property type="entry name" value="OS04G0344100 PROTEIN-RELATED"/>
    <property type="match status" value="1"/>
</dbReference>
<evidence type="ECO:0000256" key="5">
    <source>
        <dbReference type="ARBA" id="ARBA00023239"/>
    </source>
</evidence>
<dbReference type="InterPro" id="IPR008949">
    <property type="entry name" value="Isoprenoid_synthase_dom_sf"/>
</dbReference>
<evidence type="ECO:0000256" key="2">
    <source>
        <dbReference type="ARBA" id="ARBA00004721"/>
    </source>
</evidence>
<dbReference type="PANTHER" id="PTHR31225:SF221">
    <property type="entry name" value="(-)-GERMACRENE D SYNTHASE"/>
    <property type="match status" value="1"/>
</dbReference>
<proteinExistence type="inferred from homology"/>
<evidence type="ECO:0000259" key="6">
    <source>
        <dbReference type="Pfam" id="PF01397"/>
    </source>
</evidence>
<dbReference type="Gene3D" id="1.50.10.130">
    <property type="entry name" value="Terpene synthase, N-terminal domain"/>
    <property type="match status" value="1"/>
</dbReference>
<dbReference type="InterPro" id="IPR044814">
    <property type="entry name" value="Terpene_cyclase_plant_C1"/>
</dbReference>
<dbReference type="SFLD" id="SFLDG01019">
    <property type="entry name" value="Terpene_Cyclase_Like_1_C_Termi"/>
    <property type="match status" value="1"/>
</dbReference>
<dbReference type="SUPFAM" id="SSF48239">
    <property type="entry name" value="Terpenoid cyclases/Protein prenyltransferases"/>
    <property type="match status" value="1"/>
</dbReference>
<comment type="similarity">
    <text evidence="3">Belongs to the terpene synthase family.</text>
</comment>
<dbReference type="InterPro" id="IPR050148">
    <property type="entry name" value="Terpene_synthase-like"/>
</dbReference>
<dbReference type="Proteomes" id="UP001652660">
    <property type="component" value="Chromosome 8c"/>
</dbReference>
<dbReference type="GO" id="GO:0016102">
    <property type="term" value="P:diterpenoid biosynthetic process"/>
    <property type="evidence" value="ECO:0007669"/>
    <property type="project" value="InterPro"/>
</dbReference>
<dbReference type="InterPro" id="IPR005630">
    <property type="entry name" value="Terpene_synthase_metal-bd"/>
</dbReference>
<accession>A0A6P6TXF8</accession>
<keyword evidence="5" id="KW-0456">Lyase</keyword>
<keyword evidence="4" id="KW-0479">Metal-binding</keyword>
<dbReference type="InterPro" id="IPR001906">
    <property type="entry name" value="Terpene_synth_N"/>
</dbReference>
<evidence type="ECO:0000313" key="8">
    <source>
        <dbReference type="Proteomes" id="UP001652660"/>
    </source>
</evidence>
<dbReference type="SUPFAM" id="SSF48576">
    <property type="entry name" value="Terpenoid synthases"/>
    <property type="match status" value="1"/>
</dbReference>
<dbReference type="InterPro" id="IPR036965">
    <property type="entry name" value="Terpene_synth_N_sf"/>
</dbReference>
<evidence type="ECO:0000256" key="3">
    <source>
        <dbReference type="ARBA" id="ARBA00006333"/>
    </source>
</evidence>
<name>A0A6P6TXF8_COFAR</name>
<dbReference type="GO" id="GO:0050551">
    <property type="term" value="F:myrcene synthase activity"/>
    <property type="evidence" value="ECO:0007669"/>
    <property type="project" value="UniProtKB-EC"/>
</dbReference>
<comment type="pathway">
    <text evidence="2">Secondary metabolite biosynthesis; terpenoid biosynthesis.</text>
</comment>
<evidence type="ECO:0000256" key="1">
    <source>
        <dbReference type="ARBA" id="ARBA00001946"/>
    </source>
</evidence>
<dbReference type="SFLD" id="SFLDS00005">
    <property type="entry name" value="Isoprenoid_Synthase_Type_I"/>
    <property type="match status" value="1"/>
</dbReference>
<dbReference type="InterPro" id="IPR034741">
    <property type="entry name" value="Terpene_cyclase-like_1_C"/>
</dbReference>
<comment type="cofactor">
    <cofactor evidence="1">
        <name>Mg(2+)</name>
        <dbReference type="ChEBI" id="CHEBI:18420"/>
    </cofactor>
</comment>
<dbReference type="GeneID" id="113705398"/>
<dbReference type="AlphaFoldDB" id="A0A6P6TXF8"/>
<reference evidence="8" key="1">
    <citation type="journal article" date="2025" name="Foods">
        <title>Unveiling the Microbial Signatures of Arabica Coffee Cherries: Insights into Ripeness Specific Diversity, Functional Traits, and Implications for Quality and Safety.</title>
        <authorList>
            <consortium name="RefSeq"/>
            <person name="Tenea G.N."/>
            <person name="Cifuentes V."/>
            <person name="Reyes P."/>
            <person name="Cevallos-Vallejos M."/>
        </authorList>
    </citation>
    <scope>NUCLEOTIDE SEQUENCE [LARGE SCALE GENOMIC DNA]</scope>
</reference>
<dbReference type="Gene3D" id="1.10.600.10">
    <property type="entry name" value="Farnesyl Diphosphate Synthase"/>
    <property type="match status" value="1"/>
</dbReference>
<gene>
    <name evidence="9" type="primary">LOC113705398</name>
</gene>
<reference evidence="9" key="2">
    <citation type="submission" date="2025-08" db="UniProtKB">
        <authorList>
            <consortium name="RefSeq"/>
        </authorList>
    </citation>
    <scope>IDENTIFICATION</scope>
    <source>
        <tissue evidence="9">Leaves</tissue>
    </source>
</reference>
<evidence type="ECO:0000256" key="4">
    <source>
        <dbReference type="ARBA" id="ARBA00022723"/>
    </source>
</evidence>
<dbReference type="GO" id="GO:0000287">
    <property type="term" value="F:magnesium ion binding"/>
    <property type="evidence" value="ECO:0007669"/>
    <property type="project" value="InterPro"/>
</dbReference>
<keyword evidence="8" id="KW-1185">Reference proteome</keyword>
<protein>
    <submittedName>
        <fullName evidence="9">(-)-germacrene D synthase-like</fullName>
    </submittedName>
</protein>
<organism evidence="8 9">
    <name type="scientific">Coffea arabica</name>
    <name type="common">Arabian coffee</name>
    <dbReference type="NCBI Taxonomy" id="13443"/>
    <lineage>
        <taxon>Eukaryota</taxon>
        <taxon>Viridiplantae</taxon>
        <taxon>Streptophyta</taxon>
        <taxon>Embryophyta</taxon>
        <taxon>Tracheophyta</taxon>
        <taxon>Spermatophyta</taxon>
        <taxon>Magnoliopsida</taxon>
        <taxon>eudicotyledons</taxon>
        <taxon>Gunneridae</taxon>
        <taxon>Pentapetalae</taxon>
        <taxon>asterids</taxon>
        <taxon>lamiids</taxon>
        <taxon>Gentianales</taxon>
        <taxon>Rubiaceae</taxon>
        <taxon>Ixoroideae</taxon>
        <taxon>Gardenieae complex</taxon>
        <taxon>Bertiereae - Coffeeae clade</taxon>
        <taxon>Coffeeae</taxon>
        <taxon>Coffea</taxon>
    </lineage>
</organism>
<dbReference type="CDD" id="cd00684">
    <property type="entry name" value="Terpene_cyclase_plant_C1"/>
    <property type="match status" value="1"/>
</dbReference>
<dbReference type="InterPro" id="IPR008930">
    <property type="entry name" value="Terpenoid_cyclase/PrenylTrfase"/>
</dbReference>
<evidence type="ECO:0000313" key="9">
    <source>
        <dbReference type="RefSeq" id="XP_027083045.2"/>
    </source>
</evidence>
<dbReference type="Pfam" id="PF03936">
    <property type="entry name" value="Terpene_synth_C"/>
    <property type="match status" value="1"/>
</dbReference>
<feature type="domain" description="Terpene synthase metal-binding" evidence="7">
    <location>
        <begin position="255"/>
        <end position="494"/>
    </location>
</feature>
<dbReference type="RefSeq" id="XP_027083045.2">
    <property type="nucleotide sequence ID" value="XM_027227244.2"/>
</dbReference>
<dbReference type="Pfam" id="PF01397">
    <property type="entry name" value="Terpene_synth"/>
    <property type="match status" value="1"/>
</dbReference>